<name>A0ABS8MCW1_9FLAO</name>
<organism evidence="1 2">
    <name type="scientific">Flavobacterium piscisymbiosum</name>
    <dbReference type="NCBI Taxonomy" id="2893753"/>
    <lineage>
        <taxon>Bacteria</taxon>
        <taxon>Pseudomonadati</taxon>
        <taxon>Bacteroidota</taxon>
        <taxon>Flavobacteriia</taxon>
        <taxon>Flavobacteriales</taxon>
        <taxon>Flavobacteriaceae</taxon>
        <taxon>Flavobacterium</taxon>
    </lineage>
</organism>
<comment type="caution">
    <text evidence="1">The sequence shown here is derived from an EMBL/GenBank/DDBJ whole genome shotgun (WGS) entry which is preliminary data.</text>
</comment>
<dbReference type="RefSeq" id="WP_230034647.1">
    <property type="nucleotide sequence ID" value="NZ_JAJJMM010000001.1"/>
</dbReference>
<sequence>MKYLAEIIFGKDQVRKFHNNEPLNDFEKIINLKKYTFETWVERNAFYKGLGEAMGWLEFEVIKEYEEKDSKEEKEDDDKFDYWLFIEKYYPKYSHCDNVLLSDILTRKLVGEEICEQDEENIKDWDVRNELFAIDKELLCKAFENYFNISYPENLIPKN</sequence>
<dbReference type="EMBL" id="JAJJMM010000001">
    <property type="protein sequence ID" value="MCC9062821.1"/>
    <property type="molecule type" value="Genomic_DNA"/>
</dbReference>
<evidence type="ECO:0000313" key="1">
    <source>
        <dbReference type="EMBL" id="MCC9062821.1"/>
    </source>
</evidence>
<proteinExistence type="predicted"/>
<dbReference type="Proteomes" id="UP001430679">
    <property type="component" value="Unassembled WGS sequence"/>
</dbReference>
<accession>A0ABS8MCW1</accession>
<keyword evidence="2" id="KW-1185">Reference proteome</keyword>
<evidence type="ECO:0000313" key="2">
    <source>
        <dbReference type="Proteomes" id="UP001430679"/>
    </source>
</evidence>
<reference evidence="1" key="1">
    <citation type="submission" date="2021-11" db="EMBL/GenBank/DDBJ databases">
        <title>Description of novel Flavobacterium species.</title>
        <authorList>
            <person name="Saticioglu I.B."/>
            <person name="Ay H."/>
            <person name="Altun S."/>
            <person name="Duman M."/>
        </authorList>
    </citation>
    <scope>NUCLEOTIDE SEQUENCE</scope>
    <source>
        <strain evidence="1">F-30</strain>
    </source>
</reference>
<gene>
    <name evidence="1" type="ORF">LNP81_07410</name>
</gene>
<protein>
    <submittedName>
        <fullName evidence="1">Uncharacterized protein</fullName>
    </submittedName>
</protein>